<evidence type="ECO:0000256" key="2">
    <source>
        <dbReference type="ARBA" id="ARBA00022833"/>
    </source>
</evidence>
<feature type="binding site" evidence="3">
    <location>
        <position position="49"/>
    </location>
    <ligand>
        <name>Zn(2+)</name>
        <dbReference type="ChEBI" id="CHEBI:29105"/>
    </ligand>
</feature>
<evidence type="ECO:0000313" key="5">
    <source>
        <dbReference type="Proteomes" id="UP000585665"/>
    </source>
</evidence>
<protein>
    <recommendedName>
        <fullName evidence="3">DNA gyrase inhibitor YacG</fullName>
    </recommendedName>
</protein>
<evidence type="ECO:0000256" key="1">
    <source>
        <dbReference type="ARBA" id="ARBA00022723"/>
    </source>
</evidence>
<name>A0A850PJD0_9PROT</name>
<comment type="cofactor">
    <cofactor evidence="3">
        <name>Zn(2+)</name>
        <dbReference type="ChEBI" id="CHEBI:29105"/>
    </cofactor>
    <text evidence="3">Binds 1 zinc ion.</text>
</comment>
<comment type="subunit">
    <text evidence="3">Interacts with GyrB.</text>
</comment>
<dbReference type="InterPro" id="IPR005584">
    <property type="entry name" value="DNA_gyrase_inhibitor_YacG"/>
</dbReference>
<dbReference type="Pfam" id="PF03884">
    <property type="entry name" value="YacG"/>
    <property type="match status" value="1"/>
</dbReference>
<sequence>MASCGLYRPYNHRASHRETPLTLPPSLPPCPICGRPGTPTMRPFCSRRCADIDLGRWFSGDYRIPSDKPVDGSETEK</sequence>
<dbReference type="HAMAP" id="MF_00649">
    <property type="entry name" value="DNA_gyrase_inhibitor_YacG"/>
    <property type="match status" value="1"/>
</dbReference>
<feature type="binding site" evidence="3">
    <location>
        <position position="45"/>
    </location>
    <ligand>
        <name>Zn(2+)</name>
        <dbReference type="ChEBI" id="CHEBI:29105"/>
    </ligand>
</feature>
<keyword evidence="1 3" id="KW-0479">Metal-binding</keyword>
<feature type="binding site" evidence="3">
    <location>
        <position position="33"/>
    </location>
    <ligand>
        <name>Zn(2+)</name>
        <dbReference type="ChEBI" id="CHEBI:29105"/>
    </ligand>
</feature>
<dbReference type="PANTHER" id="PTHR36150:SF1">
    <property type="entry name" value="DNA GYRASE INHIBITOR YACG"/>
    <property type="match status" value="1"/>
</dbReference>
<evidence type="ECO:0000313" key="4">
    <source>
        <dbReference type="EMBL" id="NVN41391.1"/>
    </source>
</evidence>
<proteinExistence type="inferred from homology"/>
<dbReference type="InterPro" id="IPR013088">
    <property type="entry name" value="Znf_NHR/GATA"/>
</dbReference>
<dbReference type="GO" id="GO:0006355">
    <property type="term" value="P:regulation of DNA-templated transcription"/>
    <property type="evidence" value="ECO:0007669"/>
    <property type="project" value="InterPro"/>
</dbReference>
<organism evidence="4 5">
    <name type="scientific">Ameyamaea chiangmaiensis</name>
    <dbReference type="NCBI Taxonomy" id="442969"/>
    <lineage>
        <taxon>Bacteria</taxon>
        <taxon>Pseudomonadati</taxon>
        <taxon>Pseudomonadota</taxon>
        <taxon>Alphaproteobacteria</taxon>
        <taxon>Acetobacterales</taxon>
        <taxon>Acetobacteraceae</taxon>
        <taxon>Ameyamaea</taxon>
    </lineage>
</organism>
<accession>A0A850PJD0</accession>
<dbReference type="SUPFAM" id="SSF57716">
    <property type="entry name" value="Glucocorticoid receptor-like (DNA-binding domain)"/>
    <property type="match status" value="1"/>
</dbReference>
<dbReference type="Gene3D" id="3.30.50.10">
    <property type="entry name" value="Erythroid Transcription Factor GATA-1, subunit A"/>
    <property type="match status" value="1"/>
</dbReference>
<gene>
    <name evidence="3 4" type="primary">yacG</name>
    <name evidence="4" type="ORF">HUK82_12565</name>
</gene>
<dbReference type="GO" id="GO:0008270">
    <property type="term" value="F:zinc ion binding"/>
    <property type="evidence" value="ECO:0007669"/>
    <property type="project" value="UniProtKB-UniRule"/>
</dbReference>
<keyword evidence="2 3" id="KW-0862">Zinc</keyword>
<dbReference type="Proteomes" id="UP000585665">
    <property type="component" value="Unassembled WGS sequence"/>
</dbReference>
<comment type="similarity">
    <text evidence="3">Belongs to the DNA gyrase inhibitor YacG family.</text>
</comment>
<dbReference type="GO" id="GO:0008657">
    <property type="term" value="F:DNA topoisomerase type II (double strand cut, ATP-hydrolyzing) inhibitor activity"/>
    <property type="evidence" value="ECO:0007669"/>
    <property type="project" value="UniProtKB-UniRule"/>
</dbReference>
<comment type="function">
    <text evidence="3">Inhibits all the catalytic activities of DNA gyrase by preventing its interaction with DNA. Acts by binding directly to the C-terminal domain of GyrB, which probably disrupts DNA binding by the gyrase.</text>
</comment>
<reference evidence="4 5" key="1">
    <citation type="submission" date="2020-06" db="EMBL/GenBank/DDBJ databases">
        <title>Description of novel acetic acid bacteria.</title>
        <authorList>
            <person name="Sombolestani A."/>
        </authorList>
    </citation>
    <scope>NUCLEOTIDE SEQUENCE [LARGE SCALE GENOMIC DNA]</scope>
    <source>
        <strain evidence="4 5">LMG 27010</strain>
    </source>
</reference>
<dbReference type="EMBL" id="JABXXR010000122">
    <property type="protein sequence ID" value="NVN41391.1"/>
    <property type="molecule type" value="Genomic_DNA"/>
</dbReference>
<dbReference type="AlphaFoldDB" id="A0A850PJD0"/>
<comment type="caution">
    <text evidence="4">The sequence shown here is derived from an EMBL/GenBank/DDBJ whole genome shotgun (WGS) entry which is preliminary data.</text>
</comment>
<feature type="binding site" evidence="3">
    <location>
        <position position="30"/>
    </location>
    <ligand>
        <name>Zn(2+)</name>
        <dbReference type="ChEBI" id="CHEBI:29105"/>
    </ligand>
</feature>
<dbReference type="PANTHER" id="PTHR36150">
    <property type="entry name" value="DNA GYRASE INHIBITOR YACG"/>
    <property type="match status" value="1"/>
</dbReference>
<evidence type="ECO:0000256" key="3">
    <source>
        <dbReference type="HAMAP-Rule" id="MF_00649"/>
    </source>
</evidence>
<keyword evidence="5" id="KW-1185">Reference proteome</keyword>